<dbReference type="SUPFAM" id="SSF56645">
    <property type="entry name" value="Acyl-CoA dehydrogenase NM domain-like"/>
    <property type="match status" value="1"/>
</dbReference>
<dbReference type="InterPro" id="IPR013786">
    <property type="entry name" value="AcylCoA_DH/ox_N"/>
</dbReference>
<dbReference type="InterPro" id="IPR009075">
    <property type="entry name" value="AcylCo_DH/oxidase_C"/>
</dbReference>
<evidence type="ECO:0000256" key="1">
    <source>
        <dbReference type="ARBA" id="ARBA00001974"/>
    </source>
</evidence>
<keyword evidence="10" id="KW-1185">Reference proteome</keyword>
<dbReference type="Pfam" id="PF02771">
    <property type="entry name" value="Acyl-CoA_dh_N"/>
    <property type="match status" value="1"/>
</dbReference>
<evidence type="ECO:0000256" key="3">
    <source>
        <dbReference type="ARBA" id="ARBA00022630"/>
    </source>
</evidence>
<dbReference type="OrthoDB" id="8876745at2"/>
<comment type="similarity">
    <text evidence="2 5">Belongs to the acyl-CoA dehydrogenase family.</text>
</comment>
<dbReference type="EMBL" id="FONG01000027">
    <property type="protein sequence ID" value="SFF75139.1"/>
    <property type="molecule type" value="Genomic_DNA"/>
</dbReference>
<keyword evidence="3 5" id="KW-0285">Flavoprotein</keyword>
<evidence type="ECO:0000256" key="2">
    <source>
        <dbReference type="ARBA" id="ARBA00009347"/>
    </source>
</evidence>
<dbReference type="GO" id="GO:0050660">
    <property type="term" value="F:flavin adenine dinucleotide binding"/>
    <property type="evidence" value="ECO:0007669"/>
    <property type="project" value="InterPro"/>
</dbReference>
<evidence type="ECO:0000256" key="4">
    <source>
        <dbReference type="ARBA" id="ARBA00022827"/>
    </source>
</evidence>
<gene>
    <name evidence="9" type="ORF">SAMN05216251_12750</name>
</gene>
<dbReference type="Gene3D" id="1.20.140.10">
    <property type="entry name" value="Butyryl-CoA Dehydrogenase, subunit A, domain 3"/>
    <property type="match status" value="1"/>
</dbReference>
<dbReference type="PANTHER" id="PTHR43884">
    <property type="entry name" value="ACYL-COA DEHYDROGENASE"/>
    <property type="match status" value="1"/>
</dbReference>
<dbReference type="Pfam" id="PF00441">
    <property type="entry name" value="Acyl-CoA_dh_1"/>
    <property type="match status" value="1"/>
</dbReference>
<feature type="domain" description="Acyl-CoA oxidase/dehydrogenase middle" evidence="7">
    <location>
        <begin position="126"/>
        <end position="218"/>
    </location>
</feature>
<evidence type="ECO:0000313" key="10">
    <source>
        <dbReference type="Proteomes" id="UP000199323"/>
    </source>
</evidence>
<protein>
    <submittedName>
        <fullName evidence="9">Acyl-CoA dehydrogenase</fullName>
    </submittedName>
</protein>
<evidence type="ECO:0000313" key="9">
    <source>
        <dbReference type="EMBL" id="SFF75139.1"/>
    </source>
</evidence>
<dbReference type="InterPro" id="IPR009100">
    <property type="entry name" value="AcylCoA_DH/oxidase_NM_dom_sf"/>
</dbReference>
<dbReference type="RefSeq" id="WP_093717220.1">
    <property type="nucleotide sequence ID" value="NZ_FONG01000027.1"/>
</dbReference>
<feature type="domain" description="Acyl-CoA dehydrogenase/oxidase C-terminal" evidence="6">
    <location>
        <begin position="230"/>
        <end position="377"/>
    </location>
</feature>
<proteinExistence type="inferred from homology"/>
<dbReference type="Pfam" id="PF02770">
    <property type="entry name" value="Acyl-CoA_dh_M"/>
    <property type="match status" value="1"/>
</dbReference>
<evidence type="ECO:0000256" key="5">
    <source>
        <dbReference type="RuleBase" id="RU362125"/>
    </source>
</evidence>
<accession>A0A1I2L9K8</accession>
<evidence type="ECO:0000259" key="8">
    <source>
        <dbReference type="Pfam" id="PF02771"/>
    </source>
</evidence>
<sequence length="407" mass="43450">MTAAVTAHPADPHERLRSVVRDFARTWIAPHVTRLEQDQTVEHDLPRLIAAQGWIGATIDPAYGGMGAGHEAKTVIVEEISRVSAAMGAAAQASQLGLAKIIHFGTVEQQREWLPRIADGTVLPTIAVTEPGSGGHVLGMQATGRRKGRDYVLTGRKVFVGNSAIGDVHGVVVRTGKGSKGLTAFLVESGRTGLTVSPHRPALGLHGFSFGELVLDECRVPAANMIGEPGDGLAVAYSSSTLYGRPNLTAVALGLHQAIYDTTTEFARSRTRYGKPLAKLPTIRAKLGELRSHLLTARTLAYHAVRLLDAGRPCDDDLINAKHVTTELLQDSARTAMNIWAAAGLLTEHPVQRYVRDALHMFPPAGTGDIQLLRLGETASGVTHPQWSARFPGTAHTHPDVRSAPAA</sequence>
<dbReference type="AlphaFoldDB" id="A0A1I2L9K8"/>
<dbReference type="SUPFAM" id="SSF47203">
    <property type="entry name" value="Acyl-CoA dehydrogenase C-terminal domain-like"/>
    <property type="match status" value="1"/>
</dbReference>
<dbReference type="InterPro" id="IPR037069">
    <property type="entry name" value="AcylCoA_DH/ox_N_sf"/>
</dbReference>
<dbReference type="Proteomes" id="UP000199323">
    <property type="component" value="Unassembled WGS sequence"/>
</dbReference>
<name>A0A1I2L9K8_9ACTN</name>
<feature type="domain" description="Acyl-CoA dehydrogenase/oxidase N-terminal" evidence="8">
    <location>
        <begin position="13"/>
        <end position="120"/>
    </location>
</feature>
<dbReference type="InterPro" id="IPR046373">
    <property type="entry name" value="Acyl-CoA_Oxase/DH_mid-dom_sf"/>
</dbReference>
<evidence type="ECO:0000259" key="6">
    <source>
        <dbReference type="Pfam" id="PF00441"/>
    </source>
</evidence>
<dbReference type="InterPro" id="IPR036250">
    <property type="entry name" value="AcylCo_DH-like_C"/>
</dbReference>
<keyword evidence="4 5" id="KW-0274">FAD</keyword>
<dbReference type="InterPro" id="IPR006091">
    <property type="entry name" value="Acyl-CoA_Oxase/DH_mid-dom"/>
</dbReference>
<dbReference type="PANTHER" id="PTHR43884:SF12">
    <property type="entry name" value="ISOVALERYL-COA DEHYDROGENASE, MITOCHONDRIAL-RELATED"/>
    <property type="match status" value="1"/>
</dbReference>
<organism evidence="9 10">
    <name type="scientific">Actinacidiphila alni</name>
    <dbReference type="NCBI Taxonomy" id="380248"/>
    <lineage>
        <taxon>Bacteria</taxon>
        <taxon>Bacillati</taxon>
        <taxon>Actinomycetota</taxon>
        <taxon>Actinomycetes</taxon>
        <taxon>Kitasatosporales</taxon>
        <taxon>Streptomycetaceae</taxon>
        <taxon>Actinacidiphila</taxon>
    </lineage>
</organism>
<dbReference type="Gene3D" id="1.10.540.10">
    <property type="entry name" value="Acyl-CoA dehydrogenase/oxidase, N-terminal domain"/>
    <property type="match status" value="1"/>
</dbReference>
<dbReference type="Gene3D" id="2.40.110.10">
    <property type="entry name" value="Butyryl-CoA Dehydrogenase, subunit A, domain 2"/>
    <property type="match status" value="1"/>
</dbReference>
<keyword evidence="5" id="KW-0560">Oxidoreductase</keyword>
<dbReference type="GO" id="GO:0003995">
    <property type="term" value="F:acyl-CoA dehydrogenase activity"/>
    <property type="evidence" value="ECO:0007669"/>
    <property type="project" value="TreeGrafter"/>
</dbReference>
<evidence type="ECO:0000259" key="7">
    <source>
        <dbReference type="Pfam" id="PF02770"/>
    </source>
</evidence>
<comment type="cofactor">
    <cofactor evidence="1 5">
        <name>FAD</name>
        <dbReference type="ChEBI" id="CHEBI:57692"/>
    </cofactor>
</comment>
<reference evidence="9 10" key="1">
    <citation type="submission" date="2016-10" db="EMBL/GenBank/DDBJ databases">
        <authorList>
            <person name="de Groot N.N."/>
        </authorList>
    </citation>
    <scope>NUCLEOTIDE SEQUENCE [LARGE SCALE GENOMIC DNA]</scope>
    <source>
        <strain evidence="9 10">CGMCC 4.3510</strain>
    </source>
</reference>
<dbReference type="STRING" id="380248.SAMN05216251_12750"/>